<dbReference type="AlphaFoldDB" id="I3SBG0"/>
<reference evidence="1" key="1">
    <citation type="submission" date="2012-05" db="EMBL/GenBank/DDBJ databases">
        <authorList>
            <person name="Krishnakumar V."/>
            <person name="Cheung F."/>
            <person name="Xiao Y."/>
            <person name="Chan A."/>
            <person name="Moskal W.A."/>
            <person name="Town C.D."/>
        </authorList>
    </citation>
    <scope>NUCLEOTIDE SEQUENCE</scope>
</reference>
<evidence type="ECO:0000313" key="1">
    <source>
        <dbReference type="EMBL" id="AFK37602.1"/>
    </source>
</evidence>
<accession>I3SBG0</accession>
<proteinExistence type="evidence at transcript level"/>
<dbReference type="EMBL" id="BT137807">
    <property type="protein sequence ID" value="AFK37602.1"/>
    <property type="molecule type" value="mRNA"/>
</dbReference>
<sequence>MSLQPPFLCKFRPFSPISRFSYCSNVTDFPVPAAFDVLLHI</sequence>
<organism evidence="1">
    <name type="scientific">Lotus japonicus</name>
    <name type="common">Lotus corniculatus var. japonicus</name>
    <dbReference type="NCBI Taxonomy" id="34305"/>
    <lineage>
        <taxon>Eukaryota</taxon>
        <taxon>Viridiplantae</taxon>
        <taxon>Streptophyta</taxon>
        <taxon>Embryophyta</taxon>
        <taxon>Tracheophyta</taxon>
        <taxon>Spermatophyta</taxon>
        <taxon>Magnoliopsida</taxon>
        <taxon>eudicotyledons</taxon>
        <taxon>Gunneridae</taxon>
        <taxon>Pentapetalae</taxon>
        <taxon>rosids</taxon>
        <taxon>fabids</taxon>
        <taxon>Fabales</taxon>
        <taxon>Fabaceae</taxon>
        <taxon>Papilionoideae</taxon>
        <taxon>50 kb inversion clade</taxon>
        <taxon>NPAAA clade</taxon>
        <taxon>Hologalegina</taxon>
        <taxon>robinioid clade</taxon>
        <taxon>Loteae</taxon>
        <taxon>Lotus</taxon>
    </lineage>
</organism>
<protein>
    <submittedName>
        <fullName evidence="1">Uncharacterized protein</fullName>
    </submittedName>
</protein>
<name>I3SBG0_LOTJA</name>